<dbReference type="PROSITE" id="PS50016">
    <property type="entry name" value="ZF_PHD_2"/>
    <property type="match status" value="1"/>
</dbReference>
<dbReference type="InterPro" id="IPR021991">
    <property type="entry name" value="TTD_dom"/>
</dbReference>
<dbReference type="Gene3D" id="2.30.280.10">
    <property type="entry name" value="SRA-YDG"/>
    <property type="match status" value="1"/>
</dbReference>
<dbReference type="InterPro" id="IPR036987">
    <property type="entry name" value="SRA-YDG_sf"/>
</dbReference>
<dbReference type="GO" id="GO:0005634">
    <property type="term" value="C:nucleus"/>
    <property type="evidence" value="ECO:0007669"/>
    <property type="project" value="UniProtKB-SubCell"/>
</dbReference>
<dbReference type="SUPFAM" id="SSF57903">
    <property type="entry name" value="FYVE/PHD zinc finger"/>
    <property type="match status" value="1"/>
</dbReference>
<dbReference type="GO" id="GO:0061630">
    <property type="term" value="F:ubiquitin protein ligase activity"/>
    <property type="evidence" value="ECO:0007669"/>
    <property type="project" value="UniProtKB-EC"/>
</dbReference>
<evidence type="ECO:0000256" key="3">
    <source>
        <dbReference type="ARBA" id="ARBA00012483"/>
    </source>
</evidence>
<keyword evidence="4" id="KW-0808">Transferase</keyword>
<dbReference type="Pfam" id="PF00240">
    <property type="entry name" value="ubiquitin"/>
    <property type="match status" value="1"/>
</dbReference>
<protein>
    <recommendedName>
        <fullName evidence="3">RING-type E3 ubiquitin transferase</fullName>
        <ecNumber evidence="3">2.3.2.27</ecNumber>
    </recommendedName>
</protein>
<evidence type="ECO:0000256" key="7">
    <source>
        <dbReference type="ARBA" id="ARBA00022786"/>
    </source>
</evidence>
<comment type="pathway">
    <text evidence="2">Protein modification; protein ubiquitination.</text>
</comment>
<dbReference type="Gene3D" id="2.30.30.1150">
    <property type="match status" value="1"/>
</dbReference>
<dbReference type="Pfam" id="PF00097">
    <property type="entry name" value="zf-C3HC4"/>
    <property type="match status" value="1"/>
</dbReference>
<evidence type="ECO:0000256" key="8">
    <source>
        <dbReference type="ARBA" id="ARBA00022833"/>
    </source>
</evidence>
<dbReference type="InterPro" id="IPR029071">
    <property type="entry name" value="Ubiquitin-like_domsf"/>
</dbReference>
<evidence type="ECO:0000313" key="19">
    <source>
        <dbReference type="EMBL" id="KAL3266946.1"/>
    </source>
</evidence>
<dbReference type="PANTHER" id="PTHR14140">
    <property type="entry name" value="E3 UBIQUITIN-PROTEIN LIGASE UHRF-RELATED"/>
    <property type="match status" value="1"/>
</dbReference>
<dbReference type="SMART" id="SM00466">
    <property type="entry name" value="SRA"/>
    <property type="match status" value="1"/>
</dbReference>
<comment type="caution">
    <text evidence="19">The sequence shown here is derived from an EMBL/GenBank/DDBJ whole genome shotgun (WGS) entry which is preliminary data.</text>
</comment>
<dbReference type="Pfam" id="PF02182">
    <property type="entry name" value="SAD_SRA"/>
    <property type="match status" value="1"/>
</dbReference>
<proteinExistence type="predicted"/>
<dbReference type="Pfam" id="PF12148">
    <property type="entry name" value="TTD"/>
    <property type="match status" value="1"/>
</dbReference>
<feature type="region of interest" description="Disordered" evidence="14">
    <location>
        <begin position="553"/>
        <end position="590"/>
    </location>
</feature>
<reference evidence="19 20" key="1">
    <citation type="journal article" date="2021" name="BMC Biol.">
        <title>Horizontally acquired antibacterial genes associated with adaptive radiation of ladybird beetles.</title>
        <authorList>
            <person name="Li H.S."/>
            <person name="Tang X.F."/>
            <person name="Huang Y.H."/>
            <person name="Xu Z.Y."/>
            <person name="Chen M.L."/>
            <person name="Du X.Y."/>
            <person name="Qiu B.Y."/>
            <person name="Chen P.T."/>
            <person name="Zhang W."/>
            <person name="Slipinski A."/>
            <person name="Escalona H.E."/>
            <person name="Waterhouse R.M."/>
            <person name="Zwick A."/>
            <person name="Pang H."/>
        </authorList>
    </citation>
    <scope>NUCLEOTIDE SEQUENCE [LARGE SCALE GENOMIC DNA]</scope>
    <source>
        <strain evidence="19">SYSU2018</strain>
    </source>
</reference>
<dbReference type="Gene3D" id="3.30.40.10">
    <property type="entry name" value="Zinc/RING finger domain, C3HC4 (zinc finger)"/>
    <property type="match status" value="1"/>
</dbReference>
<dbReference type="PANTHER" id="PTHR14140:SF45">
    <property type="entry name" value="RING-TYPE E3 UBIQUITIN TRANSFERASE"/>
    <property type="match status" value="1"/>
</dbReference>
<dbReference type="PROSITE" id="PS50089">
    <property type="entry name" value="ZF_RING_2"/>
    <property type="match status" value="1"/>
</dbReference>
<dbReference type="SUPFAM" id="SSF54236">
    <property type="entry name" value="Ubiquitin-like"/>
    <property type="match status" value="1"/>
</dbReference>
<dbReference type="Gene3D" id="3.10.20.90">
    <property type="entry name" value="Phosphatidylinositol 3-kinase Catalytic Subunit, Chain A, domain 1"/>
    <property type="match status" value="1"/>
</dbReference>
<dbReference type="PROSITE" id="PS51015">
    <property type="entry name" value="YDG"/>
    <property type="match status" value="1"/>
</dbReference>
<accession>A0ABD2MKQ5</accession>
<dbReference type="InterPro" id="IPR013083">
    <property type="entry name" value="Znf_RING/FYVE/PHD"/>
</dbReference>
<organism evidence="19 20">
    <name type="scientific">Cryptolaemus montrouzieri</name>
    <dbReference type="NCBI Taxonomy" id="559131"/>
    <lineage>
        <taxon>Eukaryota</taxon>
        <taxon>Metazoa</taxon>
        <taxon>Ecdysozoa</taxon>
        <taxon>Arthropoda</taxon>
        <taxon>Hexapoda</taxon>
        <taxon>Insecta</taxon>
        <taxon>Pterygota</taxon>
        <taxon>Neoptera</taxon>
        <taxon>Endopterygota</taxon>
        <taxon>Coleoptera</taxon>
        <taxon>Polyphaga</taxon>
        <taxon>Cucujiformia</taxon>
        <taxon>Coccinelloidea</taxon>
        <taxon>Coccinellidae</taxon>
        <taxon>Scymninae</taxon>
        <taxon>Scymnini</taxon>
        <taxon>Cryptolaemus</taxon>
    </lineage>
</organism>
<feature type="compositionally biased region" description="Basic and acidic residues" evidence="14">
    <location>
        <begin position="554"/>
        <end position="578"/>
    </location>
</feature>
<keyword evidence="6 12" id="KW-0863">Zinc-finger</keyword>
<dbReference type="Gene3D" id="2.30.30.140">
    <property type="match status" value="1"/>
</dbReference>
<evidence type="ECO:0000256" key="13">
    <source>
        <dbReference type="PROSITE-ProRule" id="PRU00358"/>
    </source>
</evidence>
<keyword evidence="8" id="KW-0862">Zinc</keyword>
<dbReference type="PROSITE" id="PS50053">
    <property type="entry name" value="UBIQUITIN_2"/>
    <property type="match status" value="1"/>
</dbReference>
<comment type="subcellular location">
    <subcellularLocation>
        <location evidence="13">Nucleus</location>
    </subcellularLocation>
</comment>
<dbReference type="InterPro" id="IPR001965">
    <property type="entry name" value="Znf_PHD"/>
</dbReference>
<dbReference type="GO" id="GO:0008270">
    <property type="term" value="F:zinc ion binding"/>
    <property type="evidence" value="ECO:0007669"/>
    <property type="project" value="UniProtKB-KW"/>
</dbReference>
<evidence type="ECO:0000256" key="2">
    <source>
        <dbReference type="ARBA" id="ARBA00004906"/>
    </source>
</evidence>
<dbReference type="SMART" id="SM00249">
    <property type="entry name" value="PHD"/>
    <property type="match status" value="1"/>
</dbReference>
<keyword evidence="20" id="KW-1185">Reference proteome</keyword>
<dbReference type="GO" id="GO:0003677">
    <property type="term" value="F:DNA binding"/>
    <property type="evidence" value="ECO:0007669"/>
    <property type="project" value="UniProtKB-KW"/>
</dbReference>
<evidence type="ECO:0000256" key="14">
    <source>
        <dbReference type="SAM" id="MobiDB-lite"/>
    </source>
</evidence>
<evidence type="ECO:0000256" key="10">
    <source>
        <dbReference type="ARBA" id="ARBA00023242"/>
    </source>
</evidence>
<dbReference type="InterPro" id="IPR001841">
    <property type="entry name" value="Znf_RING"/>
</dbReference>
<feature type="domain" description="Ubiquitin-like" evidence="16">
    <location>
        <begin position="7"/>
        <end position="39"/>
    </location>
</feature>
<dbReference type="InterPro" id="IPR018957">
    <property type="entry name" value="Znf_C3HC4_RING-type"/>
</dbReference>
<evidence type="ECO:0000256" key="6">
    <source>
        <dbReference type="ARBA" id="ARBA00022771"/>
    </source>
</evidence>
<feature type="domain" description="YDG" evidence="18">
    <location>
        <begin position="358"/>
        <end position="518"/>
    </location>
</feature>
<dbReference type="InterPro" id="IPR011011">
    <property type="entry name" value="Znf_FYVE_PHD"/>
</dbReference>
<evidence type="ECO:0000256" key="5">
    <source>
        <dbReference type="ARBA" id="ARBA00022723"/>
    </source>
</evidence>
<evidence type="ECO:0000256" key="4">
    <source>
        <dbReference type="ARBA" id="ARBA00022679"/>
    </source>
</evidence>
<comment type="catalytic activity">
    <reaction evidence="1">
        <text>S-ubiquitinyl-[E2 ubiquitin-conjugating enzyme]-L-cysteine + [acceptor protein]-L-lysine = [E2 ubiquitin-conjugating enzyme]-L-cysteine + N(6)-ubiquitinyl-[acceptor protein]-L-lysine.</text>
        <dbReference type="EC" id="2.3.2.27"/>
    </reaction>
</comment>
<dbReference type="AlphaFoldDB" id="A0ABD2MKQ5"/>
<keyword evidence="5" id="KW-0479">Metal-binding</keyword>
<keyword evidence="10 13" id="KW-0539">Nucleus</keyword>
<gene>
    <name evidence="19" type="ORF">HHI36_011096</name>
</gene>
<dbReference type="InterPro" id="IPR045134">
    <property type="entry name" value="UHRF1/2-like"/>
</dbReference>
<dbReference type="FunFam" id="3.30.40.10:FF:000066">
    <property type="entry name" value="E3 ubiquitin-protein ligase UHRF2 isoform X1"/>
    <property type="match status" value="1"/>
</dbReference>
<dbReference type="SMART" id="SM00184">
    <property type="entry name" value="RING"/>
    <property type="match status" value="2"/>
</dbReference>
<dbReference type="InterPro" id="IPR015947">
    <property type="entry name" value="PUA-like_sf"/>
</dbReference>
<evidence type="ECO:0000256" key="1">
    <source>
        <dbReference type="ARBA" id="ARBA00000900"/>
    </source>
</evidence>
<dbReference type="CDD" id="cd15525">
    <property type="entry name" value="PHD_UHRF1_2"/>
    <property type="match status" value="1"/>
</dbReference>
<keyword evidence="9" id="KW-0238">DNA-binding</keyword>
<dbReference type="InterPro" id="IPR019787">
    <property type="entry name" value="Znf_PHD-finger"/>
</dbReference>
<sequence>MENISLDQKLYYQGKELVDGHQIIEYNIRRNDIIQLMIKPKIEEESSVLESSCDKRKKQANIEHENVDKENLIPTECKYYKIGDPVDYRMKAEQGWEGAWFESTILGIYKDSELEDNEDNRIFICKVHRYDYMVPFEAKFHDIRPRSHHFYEFSELQEGSKVLANVNMDDPKKRGLWYDVVLKKISKKEVQGEVFLSSDLPGIECTLYFVNELMRIEEPILLTKRENELPTPPFRKYPVDCTSCNDNKRRDCRQCGCHTCGKKDRPELLLLCDECNMGFHINCLDPPLEKIPDDDEWFCPGCKNDKGDIIKAGETLKNNSKRAKMPSAKQTSGRDWDNGMACMGRTKECTIVPKNHFGPVPGVDVGTLWKFRAQASEAGIHRPLVAGIHGRSDEGAYSIVVSGGYEDDVDNGDEFEYTGAGGRDLSGNKRVNGQTCNQELTNTNKALALNCKAKFNNVTGAESENWREGKPVRVVRKAGKSKYAPDDGYRYDGIYKIVKYYPEKGKSGFIVWKYLLRRDDPTPAPWTKGAPVFDIIYPPEYFEVEAAKKKKREAKAIENKKGKSPKAEKGKKGKKEETTTQNGQKRRQPSLFELQGITKKPKLENKFTLNSECDEWIKTDVVNEQHWKDCIKELDEGKKAFLDKITETFMCICCQELVNAPITLPCKHNVCKDCLRRSFNAEIYSCPNCRNELGKNYQMEMNCALYNVLKFLFPGYEKGR</sequence>
<evidence type="ECO:0000256" key="11">
    <source>
        <dbReference type="ARBA" id="ARBA00023306"/>
    </source>
</evidence>
<dbReference type="InterPro" id="IPR017907">
    <property type="entry name" value="Znf_RING_CS"/>
</dbReference>
<evidence type="ECO:0000259" key="16">
    <source>
        <dbReference type="PROSITE" id="PS50053"/>
    </source>
</evidence>
<keyword evidence="7" id="KW-0833">Ubl conjugation pathway</keyword>
<dbReference type="InterPro" id="IPR000626">
    <property type="entry name" value="Ubiquitin-like_dom"/>
</dbReference>
<feature type="domain" description="RING-type" evidence="17">
    <location>
        <begin position="651"/>
        <end position="690"/>
    </location>
</feature>
<name>A0ABD2MKQ5_9CUCU</name>
<dbReference type="EMBL" id="JABFTP020000001">
    <property type="protein sequence ID" value="KAL3266946.1"/>
    <property type="molecule type" value="Genomic_DNA"/>
</dbReference>
<evidence type="ECO:0000259" key="18">
    <source>
        <dbReference type="PROSITE" id="PS51015"/>
    </source>
</evidence>
<dbReference type="Proteomes" id="UP001516400">
    <property type="component" value="Unassembled WGS sequence"/>
</dbReference>
<dbReference type="PROSITE" id="PS00518">
    <property type="entry name" value="ZF_RING_1"/>
    <property type="match status" value="1"/>
</dbReference>
<evidence type="ECO:0000256" key="12">
    <source>
        <dbReference type="PROSITE-ProRule" id="PRU00175"/>
    </source>
</evidence>
<evidence type="ECO:0000313" key="20">
    <source>
        <dbReference type="Proteomes" id="UP001516400"/>
    </source>
</evidence>
<keyword evidence="11" id="KW-0131">Cell cycle</keyword>
<evidence type="ECO:0000256" key="9">
    <source>
        <dbReference type="ARBA" id="ARBA00023125"/>
    </source>
</evidence>
<feature type="domain" description="PHD-type" evidence="15">
    <location>
        <begin position="254"/>
        <end position="305"/>
    </location>
</feature>
<dbReference type="SUPFAM" id="SSF57850">
    <property type="entry name" value="RING/U-box"/>
    <property type="match status" value="1"/>
</dbReference>
<dbReference type="SUPFAM" id="SSF88697">
    <property type="entry name" value="PUA domain-like"/>
    <property type="match status" value="1"/>
</dbReference>
<dbReference type="EC" id="2.3.2.27" evidence="3"/>
<evidence type="ECO:0000259" key="17">
    <source>
        <dbReference type="PROSITE" id="PS50089"/>
    </source>
</evidence>
<dbReference type="InterPro" id="IPR003105">
    <property type="entry name" value="SRA_YDG"/>
</dbReference>
<evidence type="ECO:0000259" key="15">
    <source>
        <dbReference type="PROSITE" id="PS50016"/>
    </source>
</evidence>
<dbReference type="Pfam" id="PF00628">
    <property type="entry name" value="PHD"/>
    <property type="match status" value="1"/>
</dbReference>